<reference evidence="1 2" key="1">
    <citation type="journal article" date="2013" name="PLoS Genet.">
        <title>Comparative genome structure, secondary metabolite, and effector coding capacity across Cochliobolus pathogens.</title>
        <authorList>
            <person name="Condon B.J."/>
            <person name="Leng Y."/>
            <person name="Wu D."/>
            <person name="Bushley K.E."/>
            <person name="Ohm R.A."/>
            <person name="Otillar R."/>
            <person name="Martin J."/>
            <person name="Schackwitz W."/>
            <person name="Grimwood J."/>
            <person name="MohdZainudin N."/>
            <person name="Xue C."/>
            <person name="Wang R."/>
            <person name="Manning V.A."/>
            <person name="Dhillon B."/>
            <person name="Tu Z.J."/>
            <person name="Steffenson B.J."/>
            <person name="Salamov A."/>
            <person name="Sun H."/>
            <person name="Lowry S."/>
            <person name="LaButti K."/>
            <person name="Han J."/>
            <person name="Copeland A."/>
            <person name="Lindquist E."/>
            <person name="Barry K."/>
            <person name="Schmutz J."/>
            <person name="Baker S.E."/>
            <person name="Ciuffetti L.M."/>
            <person name="Grigoriev I.V."/>
            <person name="Zhong S."/>
            <person name="Turgeon B.G."/>
        </authorList>
    </citation>
    <scope>NUCLEOTIDE SEQUENCE [LARGE SCALE GENOMIC DNA]</scope>
    <source>
        <strain evidence="1 2">ATCC 44560</strain>
    </source>
</reference>
<dbReference type="AlphaFoldDB" id="W6Z7E3"/>
<sequence>MINTDVDHTDDLCPICKELDEKLSTSQFGDARVLSVPKDSFHQDFVSGKTLSNHFHADKLVLESYRSNHVFAEAGGRTCTVQPVKMKTPLRIIDCSALQVRELMPGESYVRLSYFWGNVAPAKVSLGSQIDPGTIASMHLIYGGAEVTIAAASGIDALHGLPGVLTFQEAVLPVHLLVFTDRQIYFQCYKAHHLEHYKSEDPLSRQRIFLFTRTDLEPLATFTLLTEYFPKELPFAKDRSGLVDFASERGYWSGRTLAPDVSGLPSWTWASQKSTYRSFITARDFFDLDASWSNFRELRYHITHRDGKTIDVFEFVTSSLPEHYSNFFPWIDITSWTVRSQITTPDLKYSNKTLFGGMRNSGFKFDEGVPQNDEAITAVFIGTGEAWSHSVDSEGGLVFFLVRPTTQNTFSRVGIWYLYEESKLLSLEQVMADPEPTLLERFTEDPQKYLEFCGLRYGAVVEKKTLRLV</sequence>
<evidence type="ECO:0000313" key="2">
    <source>
        <dbReference type="Proteomes" id="UP000054032"/>
    </source>
</evidence>
<keyword evidence="2" id="KW-1185">Reference proteome</keyword>
<dbReference type="EMBL" id="KI964303">
    <property type="protein sequence ID" value="EUC39616.1"/>
    <property type="molecule type" value="Genomic_DNA"/>
</dbReference>
<dbReference type="PANTHER" id="PTHR33112:SF1">
    <property type="entry name" value="HETEROKARYON INCOMPATIBILITY DOMAIN-CONTAINING PROTEIN"/>
    <property type="match status" value="1"/>
</dbReference>
<dbReference type="RefSeq" id="XP_007693866.1">
    <property type="nucleotide sequence ID" value="XM_007695676.1"/>
</dbReference>
<dbReference type="GeneID" id="19124148"/>
<dbReference type="HOGENOM" id="CLU_026916_0_0_1"/>
<evidence type="ECO:0000313" key="1">
    <source>
        <dbReference type="EMBL" id="EUC39616.1"/>
    </source>
</evidence>
<dbReference type="eggNOG" id="ENOG502R9W0">
    <property type="taxonomic scope" value="Eukaryota"/>
</dbReference>
<dbReference type="Proteomes" id="UP000054032">
    <property type="component" value="Unassembled WGS sequence"/>
</dbReference>
<accession>W6Z7E3</accession>
<gene>
    <name evidence="1" type="ORF">COCMIDRAFT_41891</name>
</gene>
<name>W6Z7E3_COCMI</name>
<dbReference type="OrthoDB" id="5428863at2759"/>
<dbReference type="PANTHER" id="PTHR33112">
    <property type="entry name" value="DOMAIN PROTEIN, PUTATIVE-RELATED"/>
    <property type="match status" value="1"/>
</dbReference>
<evidence type="ECO:0008006" key="3">
    <source>
        <dbReference type="Google" id="ProtNLM"/>
    </source>
</evidence>
<organism evidence="1 2">
    <name type="scientific">Bipolaris oryzae ATCC 44560</name>
    <dbReference type="NCBI Taxonomy" id="930090"/>
    <lineage>
        <taxon>Eukaryota</taxon>
        <taxon>Fungi</taxon>
        <taxon>Dikarya</taxon>
        <taxon>Ascomycota</taxon>
        <taxon>Pezizomycotina</taxon>
        <taxon>Dothideomycetes</taxon>
        <taxon>Pleosporomycetidae</taxon>
        <taxon>Pleosporales</taxon>
        <taxon>Pleosporineae</taxon>
        <taxon>Pleosporaceae</taxon>
        <taxon>Bipolaris</taxon>
    </lineage>
</organism>
<proteinExistence type="predicted"/>
<dbReference type="KEGG" id="bor:COCMIDRAFT_41891"/>
<protein>
    <recommendedName>
        <fullName evidence="3">Heterokaryon incompatibility domain-containing protein</fullName>
    </recommendedName>
</protein>